<keyword evidence="2" id="KW-1185">Reference proteome</keyword>
<dbReference type="EMBL" id="QPIZ01000025">
    <property type="protein sequence ID" value="RCW29875.1"/>
    <property type="molecule type" value="Genomic_DNA"/>
</dbReference>
<protein>
    <submittedName>
        <fullName evidence="1">Uncharacterized protein</fullName>
    </submittedName>
</protein>
<accession>A0A368UNW9</accession>
<dbReference type="RefSeq" id="WP_114437798.1">
    <property type="nucleotide sequence ID" value="NZ_QPIZ01000025.1"/>
</dbReference>
<dbReference type="Proteomes" id="UP000252733">
    <property type="component" value="Unassembled WGS sequence"/>
</dbReference>
<sequence>MARGKKTGGRKKGALNKLSTDLKQEITDFLNDNFDEVKKEWQGLEGKEKLNFYKDLLKYSVPQMQSTSLETDLSKLTEEQLDYILNNLISKIDHE</sequence>
<dbReference type="AlphaFoldDB" id="A0A368UNW9"/>
<evidence type="ECO:0000313" key="1">
    <source>
        <dbReference type="EMBL" id="RCW29875.1"/>
    </source>
</evidence>
<name>A0A368UNW9_9BACT</name>
<comment type="caution">
    <text evidence="1">The sequence shown here is derived from an EMBL/GenBank/DDBJ whole genome shotgun (WGS) entry which is preliminary data.</text>
</comment>
<evidence type="ECO:0000313" key="2">
    <source>
        <dbReference type="Proteomes" id="UP000252733"/>
    </source>
</evidence>
<proteinExistence type="predicted"/>
<gene>
    <name evidence="1" type="ORF">DFO77_12570</name>
</gene>
<reference evidence="1 2" key="1">
    <citation type="submission" date="2018-07" db="EMBL/GenBank/DDBJ databases">
        <title>Freshwater and sediment microbial communities from various areas in North America, analyzing microbe dynamics in response to fracking.</title>
        <authorList>
            <person name="Lamendella R."/>
        </authorList>
    </citation>
    <scope>NUCLEOTIDE SEQUENCE [LARGE SCALE GENOMIC DNA]</scope>
    <source>
        <strain evidence="1 2">160A</strain>
    </source>
</reference>
<organism evidence="1 2">
    <name type="scientific">Marinilabilia salmonicolor</name>
    <dbReference type="NCBI Taxonomy" id="989"/>
    <lineage>
        <taxon>Bacteria</taxon>
        <taxon>Pseudomonadati</taxon>
        <taxon>Bacteroidota</taxon>
        <taxon>Bacteroidia</taxon>
        <taxon>Marinilabiliales</taxon>
        <taxon>Marinilabiliaceae</taxon>
        <taxon>Marinilabilia</taxon>
    </lineage>
</organism>